<evidence type="ECO:0000256" key="4">
    <source>
        <dbReference type="ARBA" id="ARBA00023242"/>
    </source>
</evidence>
<dbReference type="PANTHER" id="PTHR22652:SF0">
    <property type="entry name" value="NUCLEOPORIN NUP43"/>
    <property type="match status" value="1"/>
</dbReference>
<proteinExistence type="predicted"/>
<comment type="caution">
    <text evidence="6">The sequence shown here is derived from an EMBL/GenBank/DDBJ whole genome shotgun (WGS) entry which is preliminary data.</text>
</comment>
<dbReference type="InterPro" id="IPR015943">
    <property type="entry name" value="WD40/YVTN_repeat-like_dom_sf"/>
</dbReference>
<dbReference type="Pfam" id="PF00400">
    <property type="entry name" value="WD40"/>
    <property type="match status" value="1"/>
</dbReference>
<comment type="subcellular location">
    <subcellularLocation>
        <location evidence="1">Nucleus</location>
    </subcellularLocation>
</comment>
<keyword evidence="4" id="KW-0539">Nucleus</keyword>
<reference evidence="6 7" key="1">
    <citation type="journal article" date="2018" name="Nat. Ecol. Evol.">
        <title>Genomic signatures of mitonuclear coevolution across populations of Tigriopus californicus.</title>
        <authorList>
            <person name="Barreto F.S."/>
            <person name="Watson E.T."/>
            <person name="Lima T.G."/>
            <person name="Willett C.S."/>
            <person name="Edmands S."/>
            <person name="Li W."/>
            <person name="Burton R.S."/>
        </authorList>
    </citation>
    <scope>NUCLEOTIDE SEQUENCE [LARGE SCALE GENOMIC DNA]</scope>
    <source>
        <strain evidence="6 7">San Diego</strain>
    </source>
</reference>
<evidence type="ECO:0000256" key="2">
    <source>
        <dbReference type="ARBA" id="ARBA00022574"/>
    </source>
</evidence>
<evidence type="ECO:0000256" key="1">
    <source>
        <dbReference type="ARBA" id="ARBA00004123"/>
    </source>
</evidence>
<sequence length="400" mass="43171">MMMDSSRAGGLTSCGQYVSRKINVVRWQPVTHPWAQLAHGDPDRGPSAKHFVSGSWDDDRNQLQWWDFRGSQPSAMDDSEDPPRSRSAHPPQSAHHSLQLAAQLDVCGDVQGIQFLSDDTLAAATSQGQVQVVQAKASNAGSGRVALESARHWSTVHGQRFGSPYGCMGLAVFEGLIATGGQNGSVAVLDVKSSTPVGKLDGVDSSSLTDILFIKQNSLLVSNVRGQMRLVDTRAPDIKSAVGTTYVFGEPIRINSIAQHASQPHIVCSGMENGSIAFWDLRGQPHPITILKGHENSSISEVIFHPQQPEHVLSCSQNGEVWHWNGTAASRPVLTQGTANNPGMDNKCLWFNNDALKHRVNTEALMQSQHLPINSLDASGPYVVVGGDSEAIYVMSNVIM</sequence>
<dbReference type="OMA" id="HDGDVMD"/>
<accession>A0A553PH90</accession>
<dbReference type="SUPFAM" id="SSF50978">
    <property type="entry name" value="WD40 repeat-like"/>
    <property type="match status" value="1"/>
</dbReference>
<dbReference type="SMART" id="SM00320">
    <property type="entry name" value="WD40"/>
    <property type="match status" value="3"/>
</dbReference>
<evidence type="ECO:0000256" key="3">
    <source>
        <dbReference type="ARBA" id="ARBA00022737"/>
    </source>
</evidence>
<keyword evidence="7" id="KW-1185">Reference proteome</keyword>
<dbReference type="Proteomes" id="UP000318571">
    <property type="component" value="Chromosome 5"/>
</dbReference>
<dbReference type="STRING" id="6832.A0A553PH90"/>
<dbReference type="Gene3D" id="2.130.10.10">
    <property type="entry name" value="YVTN repeat-like/Quinoprotein amine dehydrogenase"/>
    <property type="match status" value="1"/>
</dbReference>
<dbReference type="GO" id="GO:0031080">
    <property type="term" value="C:nuclear pore outer ring"/>
    <property type="evidence" value="ECO:0007669"/>
    <property type="project" value="TreeGrafter"/>
</dbReference>
<dbReference type="EMBL" id="VCGU01000004">
    <property type="protein sequence ID" value="TRY77048.1"/>
    <property type="molecule type" value="Genomic_DNA"/>
</dbReference>
<evidence type="ECO:0008006" key="8">
    <source>
        <dbReference type="Google" id="ProtNLM"/>
    </source>
</evidence>
<organism evidence="6 7">
    <name type="scientific">Tigriopus californicus</name>
    <name type="common">Marine copepod</name>
    <dbReference type="NCBI Taxonomy" id="6832"/>
    <lineage>
        <taxon>Eukaryota</taxon>
        <taxon>Metazoa</taxon>
        <taxon>Ecdysozoa</taxon>
        <taxon>Arthropoda</taxon>
        <taxon>Crustacea</taxon>
        <taxon>Multicrustacea</taxon>
        <taxon>Hexanauplia</taxon>
        <taxon>Copepoda</taxon>
        <taxon>Harpacticoida</taxon>
        <taxon>Harpacticidae</taxon>
        <taxon>Tigriopus</taxon>
    </lineage>
</organism>
<evidence type="ECO:0000313" key="6">
    <source>
        <dbReference type="EMBL" id="TRY77048.1"/>
    </source>
</evidence>
<keyword evidence="3" id="KW-0677">Repeat</keyword>
<name>A0A553PH90_TIGCA</name>
<evidence type="ECO:0000256" key="5">
    <source>
        <dbReference type="SAM" id="MobiDB-lite"/>
    </source>
</evidence>
<evidence type="ECO:0000313" key="7">
    <source>
        <dbReference type="Proteomes" id="UP000318571"/>
    </source>
</evidence>
<feature type="region of interest" description="Disordered" evidence="5">
    <location>
        <begin position="70"/>
        <end position="97"/>
    </location>
</feature>
<gene>
    <name evidence="6" type="ORF">TCAL_03851</name>
</gene>
<protein>
    <recommendedName>
        <fullName evidence="8">Nucleoporin Nup43</fullName>
    </recommendedName>
</protein>
<dbReference type="OrthoDB" id="47172at2759"/>
<dbReference type="InterPro" id="IPR001680">
    <property type="entry name" value="WD40_rpt"/>
</dbReference>
<dbReference type="AlphaFoldDB" id="A0A553PH90"/>
<dbReference type="PANTHER" id="PTHR22652">
    <property type="entry name" value="NUCLEOPORIN NUP43"/>
    <property type="match status" value="1"/>
</dbReference>
<keyword evidence="2" id="KW-0853">WD repeat</keyword>
<dbReference type="InterPro" id="IPR036322">
    <property type="entry name" value="WD40_repeat_dom_sf"/>
</dbReference>